<organism evidence="1">
    <name type="scientific">marine sediment metagenome</name>
    <dbReference type="NCBI Taxonomy" id="412755"/>
    <lineage>
        <taxon>unclassified sequences</taxon>
        <taxon>metagenomes</taxon>
        <taxon>ecological metagenomes</taxon>
    </lineage>
</organism>
<dbReference type="EMBL" id="BARS01009695">
    <property type="protein sequence ID" value="GAF78267.1"/>
    <property type="molecule type" value="Genomic_DNA"/>
</dbReference>
<dbReference type="InterPro" id="IPR037165">
    <property type="entry name" value="AldOxase/xan_DH_Mopterin-bd_sf"/>
</dbReference>
<protein>
    <recommendedName>
        <fullName evidence="2">Aldehyde oxidase/xanthine dehydrogenase second molybdopterin binding domain-containing protein</fullName>
    </recommendedName>
</protein>
<dbReference type="SUPFAM" id="SSF56003">
    <property type="entry name" value="Molybdenum cofactor-binding domain"/>
    <property type="match status" value="1"/>
</dbReference>
<sequence length="42" mass="4444">GEPSCSIIAPAILNAIYDAVGVRIKSLPATPEKIIRALKKLL</sequence>
<dbReference type="Gene3D" id="3.30.365.10">
    <property type="entry name" value="Aldehyde oxidase/xanthine dehydrogenase, molybdopterin binding domain"/>
    <property type="match status" value="1"/>
</dbReference>
<accession>X0SQT8</accession>
<gene>
    <name evidence="1" type="ORF">S01H1_18168</name>
</gene>
<comment type="caution">
    <text evidence="1">The sequence shown here is derived from an EMBL/GenBank/DDBJ whole genome shotgun (WGS) entry which is preliminary data.</text>
</comment>
<dbReference type="GO" id="GO:0016491">
    <property type="term" value="F:oxidoreductase activity"/>
    <property type="evidence" value="ECO:0007669"/>
    <property type="project" value="InterPro"/>
</dbReference>
<feature type="non-terminal residue" evidence="1">
    <location>
        <position position="1"/>
    </location>
</feature>
<name>X0SQT8_9ZZZZ</name>
<reference evidence="1" key="1">
    <citation type="journal article" date="2014" name="Front. Microbiol.">
        <title>High frequency of phylogenetically diverse reductive dehalogenase-homologous genes in deep subseafloor sedimentary metagenomes.</title>
        <authorList>
            <person name="Kawai M."/>
            <person name="Futagami T."/>
            <person name="Toyoda A."/>
            <person name="Takaki Y."/>
            <person name="Nishi S."/>
            <person name="Hori S."/>
            <person name="Arai W."/>
            <person name="Tsubouchi T."/>
            <person name="Morono Y."/>
            <person name="Uchiyama I."/>
            <person name="Ito T."/>
            <person name="Fujiyama A."/>
            <person name="Inagaki F."/>
            <person name="Takami H."/>
        </authorList>
    </citation>
    <scope>NUCLEOTIDE SEQUENCE</scope>
    <source>
        <strain evidence="1">Expedition CK06-06</strain>
    </source>
</reference>
<evidence type="ECO:0008006" key="2">
    <source>
        <dbReference type="Google" id="ProtNLM"/>
    </source>
</evidence>
<dbReference type="AlphaFoldDB" id="X0SQT8"/>
<evidence type="ECO:0000313" key="1">
    <source>
        <dbReference type="EMBL" id="GAF78267.1"/>
    </source>
</evidence>
<proteinExistence type="predicted"/>